<dbReference type="GO" id="GO:0008757">
    <property type="term" value="F:S-adenosylmethionine-dependent methyltransferase activity"/>
    <property type="evidence" value="ECO:0007669"/>
    <property type="project" value="InterPro"/>
</dbReference>
<dbReference type="PANTHER" id="PTHR45036:SF1">
    <property type="entry name" value="METHYLTRANSFERASE LIKE 7A"/>
    <property type="match status" value="1"/>
</dbReference>
<dbReference type="InterPro" id="IPR013216">
    <property type="entry name" value="Methyltransf_11"/>
</dbReference>
<comment type="caution">
    <text evidence="2">The sequence shown here is derived from an EMBL/GenBank/DDBJ whole genome shotgun (WGS) entry which is preliminary data.</text>
</comment>
<dbReference type="Pfam" id="PF08241">
    <property type="entry name" value="Methyltransf_11"/>
    <property type="match status" value="1"/>
</dbReference>
<dbReference type="PANTHER" id="PTHR45036">
    <property type="entry name" value="METHYLTRANSFERASE LIKE 7B"/>
    <property type="match status" value="1"/>
</dbReference>
<proteinExistence type="predicted"/>
<dbReference type="CDD" id="cd02440">
    <property type="entry name" value="AdoMet_MTases"/>
    <property type="match status" value="1"/>
</dbReference>
<evidence type="ECO:0000313" key="3">
    <source>
        <dbReference type="Proteomes" id="UP000228767"/>
    </source>
</evidence>
<dbReference type="InterPro" id="IPR029063">
    <property type="entry name" value="SAM-dependent_MTases_sf"/>
</dbReference>
<sequence>MGYIPKFFRLVRRFGLRKAIYRSVVFLWTDKEDTVYGDYKRKHFVGITGDIVEIGVGQGANFAYYHNVGTITLVEPDVIDRPELDAKIKALQAKEVVVLEKQFEAVALAPASTDVVMATLVFCSVADSIRFLDKIHRALKTGGRFYFLEHIQAKTFLRRLLQYAVNPFWFFVSGSCQCVKATDRLFAADPRFKVISQEHFCIKDGFPWVRDHVIGVLEKKEVDDQGEGGVVYSKQACKIIYT</sequence>
<dbReference type="EMBL" id="PCYI01000001">
    <property type="protein sequence ID" value="PIR45317.1"/>
    <property type="molecule type" value="Genomic_DNA"/>
</dbReference>
<feature type="domain" description="Methyltransferase type 11" evidence="1">
    <location>
        <begin position="52"/>
        <end position="147"/>
    </location>
</feature>
<evidence type="ECO:0000313" key="2">
    <source>
        <dbReference type="EMBL" id="PIR45317.1"/>
    </source>
</evidence>
<protein>
    <recommendedName>
        <fullName evidence="1">Methyltransferase type 11 domain-containing protein</fullName>
    </recommendedName>
</protein>
<reference evidence="2 3" key="1">
    <citation type="submission" date="2017-09" db="EMBL/GenBank/DDBJ databases">
        <title>Depth-based differentiation of microbial function through sediment-hosted aquifers and enrichment of novel symbionts in the deep terrestrial subsurface.</title>
        <authorList>
            <person name="Probst A.J."/>
            <person name="Ladd B."/>
            <person name="Jarett J.K."/>
            <person name="Geller-Mcgrath D.E."/>
            <person name="Sieber C.M."/>
            <person name="Emerson J.B."/>
            <person name="Anantharaman K."/>
            <person name="Thomas B.C."/>
            <person name="Malmstrom R."/>
            <person name="Stieglmeier M."/>
            <person name="Klingl A."/>
            <person name="Woyke T."/>
            <person name="Ryan C.M."/>
            <person name="Banfield J.F."/>
        </authorList>
    </citation>
    <scope>NUCLEOTIDE SEQUENCE [LARGE SCALE GENOMIC DNA]</scope>
    <source>
        <strain evidence="2">CG10_big_fil_rev_8_21_14_0_10_51_16</strain>
    </source>
</reference>
<gene>
    <name evidence="2" type="ORF">COV10_00315</name>
</gene>
<dbReference type="InterPro" id="IPR052356">
    <property type="entry name" value="Thiol_S-MT"/>
</dbReference>
<dbReference type="Proteomes" id="UP000228767">
    <property type="component" value="Unassembled WGS sequence"/>
</dbReference>
<name>A0A2H0RFR9_9BACT</name>
<dbReference type="Gene3D" id="3.40.50.150">
    <property type="entry name" value="Vaccinia Virus protein VP39"/>
    <property type="match status" value="1"/>
</dbReference>
<organism evidence="2 3">
    <name type="scientific">Candidatus Vogelbacteria bacterium CG10_big_fil_rev_8_21_14_0_10_51_16</name>
    <dbReference type="NCBI Taxonomy" id="1975045"/>
    <lineage>
        <taxon>Bacteria</taxon>
        <taxon>Candidatus Vogeliibacteriota</taxon>
    </lineage>
</organism>
<accession>A0A2H0RFR9</accession>
<dbReference type="SUPFAM" id="SSF53335">
    <property type="entry name" value="S-adenosyl-L-methionine-dependent methyltransferases"/>
    <property type="match status" value="1"/>
</dbReference>
<evidence type="ECO:0000259" key="1">
    <source>
        <dbReference type="Pfam" id="PF08241"/>
    </source>
</evidence>
<dbReference type="AlphaFoldDB" id="A0A2H0RFR9"/>